<dbReference type="Proteomes" id="UP000272400">
    <property type="component" value="Unassembled WGS sequence"/>
</dbReference>
<comment type="caution">
    <text evidence="2">The sequence shown here is derived from an EMBL/GenBank/DDBJ whole genome shotgun (WGS) entry which is preliminary data.</text>
</comment>
<reference evidence="2 3" key="1">
    <citation type="submission" date="2018-11" db="EMBL/GenBank/DDBJ databases">
        <title>Sequencing the genomes of 1000 actinobacteria strains.</title>
        <authorList>
            <person name="Klenk H.-P."/>
        </authorList>
    </citation>
    <scope>NUCLEOTIDE SEQUENCE [LARGE SCALE GENOMIC DNA]</scope>
    <source>
        <strain evidence="2 3">DSM 44254</strain>
    </source>
</reference>
<evidence type="ECO:0000313" key="2">
    <source>
        <dbReference type="EMBL" id="ROO88569.1"/>
    </source>
</evidence>
<dbReference type="Gene3D" id="3.20.20.140">
    <property type="entry name" value="Metal-dependent hydrolases"/>
    <property type="match status" value="1"/>
</dbReference>
<dbReference type="EMBL" id="RJKE01000001">
    <property type="protein sequence ID" value="ROO88569.1"/>
    <property type="molecule type" value="Genomic_DNA"/>
</dbReference>
<dbReference type="OrthoDB" id="249168at2"/>
<feature type="compositionally biased region" description="Low complexity" evidence="1">
    <location>
        <begin position="345"/>
        <end position="354"/>
    </location>
</feature>
<accession>A0A3N1D514</accession>
<dbReference type="InterPro" id="IPR016195">
    <property type="entry name" value="Pol/histidinol_Pase-like"/>
</dbReference>
<proteinExistence type="predicted"/>
<keyword evidence="3" id="KW-1185">Reference proteome</keyword>
<evidence type="ECO:0000313" key="3">
    <source>
        <dbReference type="Proteomes" id="UP000272400"/>
    </source>
</evidence>
<dbReference type="AlphaFoldDB" id="A0A3N1D514"/>
<sequence length="706" mass="74590">MPDDHLCDDHCLPGGLPAPVAAALALYRGIVAREGANWNESALSLYGPLVPYLRHVSHVELLASPVLAGLRAGLSLDDAIDTAPTRDMPAAFRDALDGRVPDGVAVLTLTDEGVRFLGPETPQPVLSGEPFALLVVVESAVSEAIEVAPLGTVQPGGCLAGTLDAREGPLLVGGREVALPETVRETAKARLRLRSPEPCRWSVLSPEGRGWFPEGMLRKWDAHGRAYFHGSDVLLDVPAEELTVIAARGMDFSSATARVSPSEGETLLVELDPAPARDPAAAGWYGGDLHLHLNFAGDQVAGPADAARMQAGEALHVLNPLAANATTDFVFDREALTAWAGRDLPWSAPEGPASPGSPPRRCVQGPGVGLLGSPPPGRIARMGAEYRNDLLGHVASFGAEGEPSHYYSGHPASGRPADRPSVTAMCAEIHARGGIVTWAHPLGSDTPDPLDALFQGVRSCAARELVVAAALGLVDGLDVLTHLSCTGTARMYRRLLGAGVRLAVTAGTDVMLSYGRLATYSNPPGWARVYARLDGPLSLPAYQDAIRAGRTFATNGPWLALDVAGHGPGERAAAESGHWLRVRATVTGPRNRVRIYDAEGVVAEGEGEVEVAYDVRHPTYLVAEAEGPAVPEILDPRGAYAHTSPVHVDVSGRTVARAEDLRWCLRWIERLGALLAERARDPDPALPALLERAASVYRDRLPGLGP</sequence>
<evidence type="ECO:0000256" key="1">
    <source>
        <dbReference type="SAM" id="MobiDB-lite"/>
    </source>
</evidence>
<gene>
    <name evidence="2" type="ORF">EDD29_6240</name>
</gene>
<name>A0A3N1D514_9ACTN</name>
<dbReference type="NCBIfam" id="NF038032">
    <property type="entry name" value="CehA_McbA_metalo"/>
    <property type="match status" value="1"/>
</dbReference>
<organism evidence="2 3">
    <name type="scientific">Actinocorallia herbida</name>
    <dbReference type="NCBI Taxonomy" id="58109"/>
    <lineage>
        <taxon>Bacteria</taxon>
        <taxon>Bacillati</taxon>
        <taxon>Actinomycetota</taxon>
        <taxon>Actinomycetes</taxon>
        <taxon>Streptosporangiales</taxon>
        <taxon>Thermomonosporaceae</taxon>
        <taxon>Actinocorallia</taxon>
    </lineage>
</organism>
<dbReference type="RefSeq" id="WP_123667791.1">
    <property type="nucleotide sequence ID" value="NZ_RJKE01000001.1"/>
</dbReference>
<protein>
    <submittedName>
        <fullName evidence="2">Uncharacterized protein</fullName>
    </submittedName>
</protein>
<dbReference type="SUPFAM" id="SSF89550">
    <property type="entry name" value="PHP domain-like"/>
    <property type="match status" value="1"/>
</dbReference>
<feature type="region of interest" description="Disordered" evidence="1">
    <location>
        <begin position="343"/>
        <end position="374"/>
    </location>
</feature>